<keyword evidence="2" id="KW-0805">Transcription regulation</keyword>
<dbReference type="PROSITE" id="PS50931">
    <property type="entry name" value="HTH_LYSR"/>
    <property type="match status" value="1"/>
</dbReference>
<accession>A0ABT2CEE9</accession>
<dbReference type="Gene3D" id="1.10.10.10">
    <property type="entry name" value="Winged helix-like DNA-binding domain superfamily/Winged helix DNA-binding domain"/>
    <property type="match status" value="1"/>
</dbReference>
<organism evidence="6 7">
    <name type="scientific">Streptomyces pyxinae</name>
    <dbReference type="NCBI Taxonomy" id="2970734"/>
    <lineage>
        <taxon>Bacteria</taxon>
        <taxon>Bacillati</taxon>
        <taxon>Actinomycetota</taxon>
        <taxon>Actinomycetes</taxon>
        <taxon>Kitasatosporales</taxon>
        <taxon>Streptomycetaceae</taxon>
        <taxon>Streptomyces</taxon>
    </lineage>
</organism>
<evidence type="ECO:0000256" key="3">
    <source>
        <dbReference type="ARBA" id="ARBA00023125"/>
    </source>
</evidence>
<dbReference type="Gene3D" id="3.40.190.290">
    <property type="match status" value="1"/>
</dbReference>
<dbReference type="InterPro" id="IPR050950">
    <property type="entry name" value="HTH-type_LysR_regulators"/>
</dbReference>
<keyword evidence="7" id="KW-1185">Reference proteome</keyword>
<evidence type="ECO:0000313" key="7">
    <source>
        <dbReference type="Proteomes" id="UP001431313"/>
    </source>
</evidence>
<dbReference type="PANTHER" id="PTHR30419">
    <property type="entry name" value="HTH-TYPE TRANSCRIPTIONAL REGULATOR YBHD"/>
    <property type="match status" value="1"/>
</dbReference>
<dbReference type="InterPro" id="IPR000847">
    <property type="entry name" value="LysR_HTH_N"/>
</dbReference>
<comment type="caution">
    <text evidence="6">The sequence shown here is derived from an EMBL/GenBank/DDBJ whole genome shotgun (WGS) entry which is preliminary data.</text>
</comment>
<evidence type="ECO:0000259" key="5">
    <source>
        <dbReference type="PROSITE" id="PS50931"/>
    </source>
</evidence>
<dbReference type="InterPro" id="IPR005119">
    <property type="entry name" value="LysR_subst-bd"/>
</dbReference>
<dbReference type="Proteomes" id="UP001431313">
    <property type="component" value="Unassembled WGS sequence"/>
</dbReference>
<evidence type="ECO:0000313" key="6">
    <source>
        <dbReference type="EMBL" id="MCS0635753.1"/>
    </source>
</evidence>
<dbReference type="InterPro" id="IPR036390">
    <property type="entry name" value="WH_DNA-bd_sf"/>
</dbReference>
<name>A0ABT2CEE9_9ACTN</name>
<dbReference type="InterPro" id="IPR036388">
    <property type="entry name" value="WH-like_DNA-bd_sf"/>
</dbReference>
<reference evidence="6" key="1">
    <citation type="submission" date="2022-08" db="EMBL/GenBank/DDBJ databases">
        <authorList>
            <person name="Somphong A."/>
            <person name="Phongsopitanun W."/>
        </authorList>
    </citation>
    <scope>NUCLEOTIDE SEQUENCE</scope>
    <source>
        <strain evidence="6">LP05-1</strain>
    </source>
</reference>
<evidence type="ECO:0000256" key="1">
    <source>
        <dbReference type="ARBA" id="ARBA00009437"/>
    </source>
</evidence>
<evidence type="ECO:0000256" key="2">
    <source>
        <dbReference type="ARBA" id="ARBA00023015"/>
    </source>
</evidence>
<keyword evidence="3" id="KW-0238">DNA-binding</keyword>
<dbReference type="EMBL" id="JANUGQ010000005">
    <property type="protein sequence ID" value="MCS0635753.1"/>
    <property type="molecule type" value="Genomic_DNA"/>
</dbReference>
<proteinExistence type="inferred from homology"/>
<dbReference type="Pfam" id="PF00126">
    <property type="entry name" value="HTH_1"/>
    <property type="match status" value="1"/>
</dbReference>
<feature type="domain" description="HTH lysR-type" evidence="5">
    <location>
        <begin position="1"/>
        <end position="58"/>
    </location>
</feature>
<dbReference type="RefSeq" id="WP_258786636.1">
    <property type="nucleotide sequence ID" value="NZ_JANUGQ010000005.1"/>
</dbReference>
<dbReference type="Pfam" id="PF03466">
    <property type="entry name" value="LysR_substrate"/>
    <property type="match status" value="1"/>
</dbReference>
<gene>
    <name evidence="6" type="ORF">NX801_08765</name>
</gene>
<dbReference type="SUPFAM" id="SSF53850">
    <property type="entry name" value="Periplasmic binding protein-like II"/>
    <property type="match status" value="1"/>
</dbReference>
<dbReference type="CDD" id="cd05466">
    <property type="entry name" value="PBP2_LTTR_substrate"/>
    <property type="match status" value="1"/>
</dbReference>
<dbReference type="PRINTS" id="PR00039">
    <property type="entry name" value="HTHLYSR"/>
</dbReference>
<sequence>MELRRLKYFLAVAETRNFSQAAARCHIAQSAISQQIARLERDVGARLFSRTTRSVRLTEAGKLLQLHARRVLADVDDARTALDALSGLRRGRLRLGLLQLSASPVDLAETMAEYQTRHPGIELQVTHAPGGEMAGAVLAGDLDVAVVALEPRQVPDGLDHRVLARDPLVLVVPPGHVLARRPVVGLDDLPRGHRLIQFTEGSGLRHQVEAAFTRAGVEPGRTLQVGQIQDMIRLAARGIGVTVVPRSSVFGADSPGTRSGTALPYGAHALRLADHRAVRHIRALHDSRRPTPAATAFLEVLYRYAP</sequence>
<comment type="similarity">
    <text evidence="1">Belongs to the LysR transcriptional regulatory family.</text>
</comment>
<protein>
    <submittedName>
        <fullName evidence="6">LysR family transcriptional regulator</fullName>
    </submittedName>
</protein>
<dbReference type="SUPFAM" id="SSF46785">
    <property type="entry name" value="Winged helix' DNA-binding domain"/>
    <property type="match status" value="1"/>
</dbReference>
<evidence type="ECO:0000256" key="4">
    <source>
        <dbReference type="ARBA" id="ARBA00023163"/>
    </source>
</evidence>
<keyword evidence="4" id="KW-0804">Transcription</keyword>